<dbReference type="PANTHER" id="PTHR34595:SF7">
    <property type="entry name" value="SLL1039 PROTEIN"/>
    <property type="match status" value="1"/>
</dbReference>
<dbReference type="PIRSF" id="PIRSF005522">
    <property type="entry name" value="UCP005522"/>
    <property type="match status" value="1"/>
</dbReference>
<sequence length="473" mass="53753">MHVDSLPSKSIDFSKDESFNEAIDSNLIIRKEYQQFFKNIQNPRLLRLGEKVMSADLTAYLEGFTYNVKPTEYNAVPMDFVPRIISKQNFQTIQDGIKQRAKVLNMFLKDVYTQKKTIVPDELIFGSEYFNPDLIGHLPKNDIFIQVYGADLLYNGETYYVIEDNLRVPSGVTYPIKIREMSDRYLDILKKGYKLESYKPWKFLLDAMKDASWVKNPFMVLLTDGTSGSAYFEHMYLSKLMNIPLVEAGDLYITASGNVVVKIPGEGEVQVDVIYRRVEDLDIFVPGITKAYLDGKVALVNSPGTGIADDKLVYSYVPELIRHYLSEEPILEQPKSYNPTIPEDLESAIKNVENLVVKERGGYGGMGTVIPRDHPKSKRGALIEKIKTEITEKPDDYLLQETLDFSTTITRESFNPLIMRDSYVDLRVFSYYTNDGPQVPPGGLSRYARHGRITNNSSGGGVKDTWVVNLESI</sequence>
<dbReference type="RefSeq" id="WP_179363326.1">
    <property type="nucleotide sequence ID" value="NZ_CP026994.1"/>
</dbReference>
<accession>A0A7D5R348</accession>
<dbReference type="Pfam" id="PF14403">
    <property type="entry name" value="CP_ATPgrasp_2"/>
    <property type="match status" value="1"/>
</dbReference>
<dbReference type="Proteomes" id="UP000509441">
    <property type="component" value="Chromosome"/>
</dbReference>
<dbReference type="EMBL" id="CP026994">
    <property type="protein sequence ID" value="QLH04437.1"/>
    <property type="molecule type" value="Genomic_DNA"/>
</dbReference>
<evidence type="ECO:0000313" key="2">
    <source>
        <dbReference type="EMBL" id="QLH04437.1"/>
    </source>
</evidence>
<dbReference type="InterPro" id="IPR051680">
    <property type="entry name" value="ATP-dep_Glu-Cys_Ligase-2"/>
</dbReference>
<dbReference type="InterPro" id="IPR016450">
    <property type="entry name" value="UCP005522"/>
</dbReference>
<gene>
    <name evidence="2" type="ORF">C5F49_03225</name>
</gene>
<dbReference type="SUPFAM" id="SSF56059">
    <property type="entry name" value="Glutathione synthetase ATP-binding domain-like"/>
    <property type="match status" value="1"/>
</dbReference>
<protein>
    <recommendedName>
        <fullName evidence="1">Circularly permuted ATP-grasp type 2 domain-containing protein</fullName>
    </recommendedName>
</protein>
<dbReference type="GeneID" id="56060935"/>
<proteinExistence type="predicted"/>
<dbReference type="OrthoDB" id="38503at2157"/>
<evidence type="ECO:0000313" key="3">
    <source>
        <dbReference type="Proteomes" id="UP000509441"/>
    </source>
</evidence>
<dbReference type="InterPro" id="IPR025841">
    <property type="entry name" value="CP_ATPgrasp_2"/>
</dbReference>
<dbReference type="Gene3D" id="3.30.1490.270">
    <property type="match status" value="1"/>
</dbReference>
<evidence type="ECO:0000259" key="1">
    <source>
        <dbReference type="Pfam" id="PF14403"/>
    </source>
</evidence>
<dbReference type="AlphaFoldDB" id="A0A7D5R348"/>
<name>A0A7D5R348_9ARCH</name>
<dbReference type="Gene3D" id="3.40.50.11290">
    <property type="match status" value="1"/>
</dbReference>
<reference evidence="2 3" key="1">
    <citation type="submission" date="2018-02" db="EMBL/GenBank/DDBJ databases">
        <title>Complete genome of Nitrosopumilus oxyclinae HCE1.</title>
        <authorList>
            <person name="Qin W."/>
            <person name="Zheng Y."/>
            <person name="Stahl D.A."/>
        </authorList>
    </citation>
    <scope>NUCLEOTIDE SEQUENCE [LARGE SCALE GENOMIC DNA]</scope>
    <source>
        <strain evidence="2 3">HCE1</strain>
    </source>
</reference>
<dbReference type="KEGG" id="nox:C5F49_03225"/>
<keyword evidence="3" id="KW-1185">Reference proteome</keyword>
<dbReference type="PANTHER" id="PTHR34595">
    <property type="entry name" value="BLR5612 PROTEIN"/>
    <property type="match status" value="1"/>
</dbReference>
<feature type="domain" description="Circularly permuted ATP-grasp type 2" evidence="1">
    <location>
        <begin position="82"/>
        <end position="448"/>
    </location>
</feature>
<organism evidence="2 3">
    <name type="scientific">Nitrosopumilus oxyclinae</name>
    <dbReference type="NCBI Taxonomy" id="1959104"/>
    <lineage>
        <taxon>Archaea</taxon>
        <taxon>Nitrososphaerota</taxon>
        <taxon>Nitrososphaeria</taxon>
        <taxon>Nitrosopumilales</taxon>
        <taxon>Nitrosopumilaceae</taxon>
        <taxon>Nitrosopumilus</taxon>
    </lineage>
</organism>